<feature type="compositionally biased region" description="Polar residues" evidence="1">
    <location>
        <begin position="1"/>
        <end position="10"/>
    </location>
</feature>
<sequence>MRDPTATTKLEGNDGIPFKVGGNPATPSSHHPSRRSLHFRPLSYSPSSYKRTTMVGVNKVHKAATRDVADFAFKPPCPR</sequence>
<dbReference type="AlphaFoldDB" id="A0A0C3JDF2"/>
<proteinExistence type="predicted"/>
<reference evidence="3" key="2">
    <citation type="submission" date="2015-01" db="EMBL/GenBank/DDBJ databases">
        <title>Evolutionary Origins and Diversification of the Mycorrhizal Mutualists.</title>
        <authorList>
            <consortium name="DOE Joint Genome Institute"/>
            <consortium name="Mycorrhizal Genomics Consortium"/>
            <person name="Kohler A."/>
            <person name="Kuo A."/>
            <person name="Nagy L.G."/>
            <person name="Floudas D."/>
            <person name="Copeland A."/>
            <person name="Barry K.W."/>
            <person name="Cichocki N."/>
            <person name="Veneault-Fourrey C."/>
            <person name="LaButti K."/>
            <person name="Lindquist E.A."/>
            <person name="Lipzen A."/>
            <person name="Lundell T."/>
            <person name="Morin E."/>
            <person name="Murat C."/>
            <person name="Riley R."/>
            <person name="Ohm R."/>
            <person name="Sun H."/>
            <person name="Tunlid A."/>
            <person name="Henrissat B."/>
            <person name="Grigoriev I.V."/>
            <person name="Hibbett D.S."/>
            <person name="Martin F."/>
        </authorList>
    </citation>
    <scope>NUCLEOTIDE SEQUENCE [LARGE SCALE GENOMIC DNA]</scope>
    <source>
        <strain evidence="3">Marx 270</strain>
    </source>
</reference>
<dbReference type="HOGENOM" id="CLU_2606962_0_0_1"/>
<name>A0A0C3JDF2_PISTI</name>
<feature type="region of interest" description="Disordered" evidence="1">
    <location>
        <begin position="1"/>
        <end position="44"/>
    </location>
</feature>
<evidence type="ECO:0000313" key="2">
    <source>
        <dbReference type="EMBL" id="KIO07113.1"/>
    </source>
</evidence>
<dbReference type="EMBL" id="KN831961">
    <property type="protein sequence ID" value="KIO07113.1"/>
    <property type="molecule type" value="Genomic_DNA"/>
</dbReference>
<reference evidence="2 3" key="1">
    <citation type="submission" date="2014-04" db="EMBL/GenBank/DDBJ databases">
        <authorList>
            <consortium name="DOE Joint Genome Institute"/>
            <person name="Kuo A."/>
            <person name="Kohler A."/>
            <person name="Costa M.D."/>
            <person name="Nagy L.G."/>
            <person name="Floudas D."/>
            <person name="Copeland A."/>
            <person name="Barry K.W."/>
            <person name="Cichocki N."/>
            <person name="Veneault-Fourrey C."/>
            <person name="LaButti K."/>
            <person name="Lindquist E.A."/>
            <person name="Lipzen A."/>
            <person name="Lundell T."/>
            <person name="Morin E."/>
            <person name="Murat C."/>
            <person name="Sun H."/>
            <person name="Tunlid A."/>
            <person name="Henrissat B."/>
            <person name="Grigoriev I.V."/>
            <person name="Hibbett D.S."/>
            <person name="Martin F."/>
            <person name="Nordberg H.P."/>
            <person name="Cantor M.N."/>
            <person name="Hua S.X."/>
        </authorList>
    </citation>
    <scope>NUCLEOTIDE SEQUENCE [LARGE SCALE GENOMIC DNA]</scope>
    <source>
        <strain evidence="2 3">Marx 270</strain>
    </source>
</reference>
<protein>
    <submittedName>
        <fullName evidence="2">Uncharacterized protein</fullName>
    </submittedName>
</protein>
<organism evidence="2 3">
    <name type="scientific">Pisolithus tinctorius Marx 270</name>
    <dbReference type="NCBI Taxonomy" id="870435"/>
    <lineage>
        <taxon>Eukaryota</taxon>
        <taxon>Fungi</taxon>
        <taxon>Dikarya</taxon>
        <taxon>Basidiomycota</taxon>
        <taxon>Agaricomycotina</taxon>
        <taxon>Agaricomycetes</taxon>
        <taxon>Agaricomycetidae</taxon>
        <taxon>Boletales</taxon>
        <taxon>Sclerodermatineae</taxon>
        <taxon>Pisolithaceae</taxon>
        <taxon>Pisolithus</taxon>
    </lineage>
</organism>
<evidence type="ECO:0000313" key="3">
    <source>
        <dbReference type="Proteomes" id="UP000054217"/>
    </source>
</evidence>
<accession>A0A0C3JDF2</accession>
<dbReference type="Proteomes" id="UP000054217">
    <property type="component" value="Unassembled WGS sequence"/>
</dbReference>
<gene>
    <name evidence="2" type="ORF">M404DRAFT_998529</name>
</gene>
<keyword evidence="3" id="KW-1185">Reference proteome</keyword>
<dbReference type="InParanoid" id="A0A0C3JDF2"/>
<evidence type="ECO:0000256" key="1">
    <source>
        <dbReference type="SAM" id="MobiDB-lite"/>
    </source>
</evidence>